<keyword evidence="10" id="KW-1185">Reference proteome</keyword>
<feature type="domain" description="Methionyl/Leucyl tRNA synthetase" evidence="8">
    <location>
        <begin position="436"/>
        <end position="568"/>
    </location>
</feature>
<keyword evidence="3 6" id="KW-0067">ATP-binding</keyword>
<dbReference type="GO" id="GO:0046872">
    <property type="term" value="F:metal ion binding"/>
    <property type="evidence" value="ECO:0007669"/>
    <property type="project" value="InterPro"/>
</dbReference>
<evidence type="ECO:0000256" key="4">
    <source>
        <dbReference type="ARBA" id="ARBA00022917"/>
    </source>
</evidence>
<evidence type="ECO:0000313" key="9">
    <source>
        <dbReference type="EMBL" id="CAE7867576.1"/>
    </source>
</evidence>
<dbReference type="InterPro" id="IPR033911">
    <property type="entry name" value="MetRS_core"/>
</dbReference>
<dbReference type="Gene3D" id="3.40.50.620">
    <property type="entry name" value="HUPs"/>
    <property type="match status" value="1"/>
</dbReference>
<dbReference type="Proteomes" id="UP000601435">
    <property type="component" value="Unassembled WGS sequence"/>
</dbReference>
<protein>
    <submittedName>
        <fullName evidence="9">MetG protein</fullName>
    </submittedName>
</protein>
<organism evidence="9 10">
    <name type="scientific">Symbiodinium necroappetens</name>
    <dbReference type="NCBI Taxonomy" id="1628268"/>
    <lineage>
        <taxon>Eukaryota</taxon>
        <taxon>Sar</taxon>
        <taxon>Alveolata</taxon>
        <taxon>Dinophyceae</taxon>
        <taxon>Suessiales</taxon>
        <taxon>Symbiodiniaceae</taxon>
        <taxon>Symbiodinium</taxon>
    </lineage>
</organism>
<dbReference type="InterPro" id="IPR023457">
    <property type="entry name" value="Met-tRNA_synth_2"/>
</dbReference>
<dbReference type="Pfam" id="PF09334">
    <property type="entry name" value="tRNA-synt_1g"/>
    <property type="match status" value="2"/>
</dbReference>
<dbReference type="GO" id="GO:0004825">
    <property type="term" value="F:methionine-tRNA ligase activity"/>
    <property type="evidence" value="ECO:0007669"/>
    <property type="project" value="InterPro"/>
</dbReference>
<dbReference type="EMBL" id="CAJNJA010059407">
    <property type="protein sequence ID" value="CAE7867576.1"/>
    <property type="molecule type" value="Genomic_DNA"/>
</dbReference>
<dbReference type="GO" id="GO:0006431">
    <property type="term" value="P:methionyl-tRNA aminoacylation"/>
    <property type="evidence" value="ECO:0007669"/>
    <property type="project" value="InterPro"/>
</dbReference>
<comment type="similarity">
    <text evidence="6">Belongs to the class-I aminoacyl-tRNA synthetase family.</text>
</comment>
<feature type="domain" description="Methionyl/Leucyl tRNA synthetase" evidence="8">
    <location>
        <begin position="576"/>
        <end position="709"/>
    </location>
</feature>
<evidence type="ECO:0000256" key="3">
    <source>
        <dbReference type="ARBA" id="ARBA00022840"/>
    </source>
</evidence>
<name>A0A813AJ63_9DINO</name>
<dbReference type="Gene3D" id="2.170.220.10">
    <property type="match status" value="1"/>
</dbReference>
<evidence type="ECO:0000256" key="6">
    <source>
        <dbReference type="RuleBase" id="RU363039"/>
    </source>
</evidence>
<feature type="non-terminal residue" evidence="9">
    <location>
        <position position="711"/>
    </location>
</feature>
<dbReference type="InterPro" id="IPR011249">
    <property type="entry name" value="Metalloenz_LuxS/M16"/>
</dbReference>
<accession>A0A813AJ63</accession>
<dbReference type="Pfam" id="PF05193">
    <property type="entry name" value="Peptidase_M16_C"/>
    <property type="match status" value="1"/>
</dbReference>
<dbReference type="GO" id="GO:0005524">
    <property type="term" value="F:ATP binding"/>
    <property type="evidence" value="ECO:0007669"/>
    <property type="project" value="UniProtKB-KW"/>
</dbReference>
<sequence>PCPMSEISLHTLECGLPTLFERIPGVRSAAMCWLLPAGTACEPEGLQGLAPMHAEMLARGAGNLDSRAQADAYDALGISRGFSAQTWNLSFTTVLTGARLVESLPLMVANVREPRMSADSFEPARALCVQAVQSLDDDPGERVMVTARGAHAPAPINRPSMGTLEGLASLDPGVVAETWRERAVPGGSILAFAGDVDEKAIVGKLNGLLAGFAGEGPGVSIADDAPRGYHHEAGDTNQVHIAVVHDSPAETSEDAFRERLVSAVLSGGMSSRLFTEVREKRSLCYSVYASYGAEAAYGRTVAYVGTTPERAQESLDVLVDQLERINSPEGAITREEFDRAAIGMKSRLVMSGESTSARAGAIARDFRKLGRARSLEELTGAIDALTLDEVNAYLARRRLGTLTVCTIGPSELSMPGVPGGADGGGGVPTIGRMTPYYVTTPIYYVNDAPHIGHCYTTLLADVLARFHRLAGRDVFFLTGTDEHAEKVVTSAEQRGLTPIEWADRNADAFREAFGLMGFSNDDFIRTTEDRHKEKVTAYIAELQERGDVELGEYEGWWDPSQEEYVTENEAREHEFKSPVTGKDLVKRTEHNYFFRLSKYADRLQAHIEANPGFILPESRRNEVLGRIKQGLRDVPISRAIDEADPSSTWGIRMPGDEGHRVYVWIDALFNYLSVVDTGDRGKYWPAQAHLIAKDILWFHAVIWPCMLMALD</sequence>
<dbReference type="SUPFAM" id="SSF63411">
    <property type="entry name" value="LuxS/MPP-like metallohydrolase"/>
    <property type="match status" value="2"/>
</dbReference>
<evidence type="ECO:0000256" key="5">
    <source>
        <dbReference type="ARBA" id="ARBA00023146"/>
    </source>
</evidence>
<comment type="caution">
    <text evidence="9">The sequence shown here is derived from an EMBL/GenBank/DDBJ whole genome shotgun (WGS) entry which is preliminary data.</text>
</comment>
<dbReference type="PRINTS" id="PR01041">
    <property type="entry name" value="TRNASYNTHMET"/>
</dbReference>
<keyword evidence="1 6" id="KW-0436">Ligase</keyword>
<dbReference type="OrthoDB" id="5844513at2759"/>
<evidence type="ECO:0000259" key="7">
    <source>
        <dbReference type="Pfam" id="PF05193"/>
    </source>
</evidence>
<dbReference type="Gene3D" id="3.30.830.10">
    <property type="entry name" value="Metalloenzyme, LuxS/M16 peptidase-like"/>
    <property type="match status" value="2"/>
</dbReference>
<evidence type="ECO:0000313" key="10">
    <source>
        <dbReference type="Proteomes" id="UP000601435"/>
    </source>
</evidence>
<reference evidence="9" key="1">
    <citation type="submission" date="2021-02" db="EMBL/GenBank/DDBJ databases">
        <authorList>
            <person name="Dougan E. K."/>
            <person name="Rhodes N."/>
            <person name="Thang M."/>
            <person name="Chan C."/>
        </authorList>
    </citation>
    <scope>NUCLEOTIDE SEQUENCE</scope>
</reference>
<evidence type="ECO:0000259" key="8">
    <source>
        <dbReference type="Pfam" id="PF09334"/>
    </source>
</evidence>
<gene>
    <name evidence="9" type="primary">metG</name>
    <name evidence="9" type="ORF">SNEC2469_LOCUS27852</name>
</gene>
<keyword evidence="5 6" id="KW-0030">Aminoacyl-tRNA synthetase</keyword>
<dbReference type="CDD" id="cd00814">
    <property type="entry name" value="MetRS_core"/>
    <property type="match status" value="1"/>
</dbReference>
<proteinExistence type="inferred from homology"/>
<feature type="non-terminal residue" evidence="9">
    <location>
        <position position="1"/>
    </location>
</feature>
<dbReference type="InterPro" id="IPR014729">
    <property type="entry name" value="Rossmann-like_a/b/a_fold"/>
</dbReference>
<evidence type="ECO:0000256" key="2">
    <source>
        <dbReference type="ARBA" id="ARBA00022741"/>
    </source>
</evidence>
<dbReference type="PANTHER" id="PTHR43326:SF2">
    <property type="entry name" value="METHIONINE--TRNA LIGASE"/>
    <property type="match status" value="1"/>
</dbReference>
<dbReference type="SUPFAM" id="SSF52374">
    <property type="entry name" value="Nucleotidylyl transferase"/>
    <property type="match status" value="1"/>
</dbReference>
<keyword evidence="2 6" id="KW-0547">Nucleotide-binding</keyword>
<dbReference type="InterPro" id="IPR007863">
    <property type="entry name" value="Peptidase_M16_C"/>
</dbReference>
<evidence type="ECO:0000256" key="1">
    <source>
        <dbReference type="ARBA" id="ARBA00022598"/>
    </source>
</evidence>
<dbReference type="AlphaFoldDB" id="A0A813AJ63"/>
<dbReference type="InterPro" id="IPR015413">
    <property type="entry name" value="Methionyl/Leucyl_tRNA_Synth"/>
</dbReference>
<dbReference type="PANTHER" id="PTHR43326">
    <property type="entry name" value="METHIONYL-TRNA SYNTHETASE"/>
    <property type="match status" value="1"/>
</dbReference>
<keyword evidence="4 6" id="KW-0648">Protein biosynthesis</keyword>
<feature type="domain" description="Peptidase M16 C-terminal" evidence="7">
    <location>
        <begin position="189"/>
        <end position="341"/>
    </location>
</feature>